<sequence>MYRADPEDSGNLIRMLAYPDKPGPGAKVAILSPGAGLPEIFPAPYELGLTRLREDFDLVPVEYPTTRRLGSSPAARAGDVNAAFADPSIGAVLTSIGGDDQIKVLRHLDPDVLRAHPKPFFGISDNTNLCNYLWNLGIVSYYGGTIMTLFGRGGAMNAQAAEAVRAALFTHDTYELRPAQAYSDVDRDWNDPASTAGEPELFTGEGWRWHGPRRTVTGPSWGGCLEVLDWNLRVGTHIQEAAAYDGCVLFLETSEELPDANYVYRVLMCMGERGLLQRFGAAIMGRPKAWSLDDQRPPDRKAAYVAAQQEAVLKAFAEYNPDIPLVLNVDIGHTDPQLVVPYGGTVTVDATTGRITVRY</sequence>
<evidence type="ECO:0000256" key="2">
    <source>
        <dbReference type="ARBA" id="ARBA00022801"/>
    </source>
</evidence>
<keyword evidence="2" id="KW-0378">Hydrolase</keyword>
<dbReference type="Gene3D" id="3.50.30.60">
    <property type="entry name" value="LD-carboxypeptidase A C-terminal domain-like"/>
    <property type="match status" value="1"/>
</dbReference>
<keyword evidence="5" id="KW-0121">Carboxypeptidase</keyword>
<keyword evidence="6" id="KW-1185">Reference proteome</keyword>
<feature type="domain" description="LD-carboxypeptidase N-terminal" evidence="3">
    <location>
        <begin position="28"/>
        <end position="143"/>
    </location>
</feature>
<gene>
    <name evidence="5" type="ORF">SAMN05444920_11060</name>
</gene>
<dbReference type="AlphaFoldDB" id="A0A1H6EG06"/>
<keyword evidence="5" id="KW-0645">Protease</keyword>
<dbReference type="Pfam" id="PF02016">
    <property type="entry name" value="Peptidase_S66"/>
    <property type="match status" value="1"/>
</dbReference>
<dbReference type="PANTHER" id="PTHR30237">
    <property type="entry name" value="MURAMOYLTETRAPEPTIDE CARBOXYPEPTIDASE"/>
    <property type="match status" value="1"/>
</dbReference>
<name>A0A1H6EG06_9ACTN</name>
<dbReference type="Gene3D" id="3.40.50.10740">
    <property type="entry name" value="Class I glutamine amidotransferase-like"/>
    <property type="match status" value="1"/>
</dbReference>
<dbReference type="GO" id="GO:0004180">
    <property type="term" value="F:carboxypeptidase activity"/>
    <property type="evidence" value="ECO:0007669"/>
    <property type="project" value="UniProtKB-KW"/>
</dbReference>
<dbReference type="SUPFAM" id="SSF141986">
    <property type="entry name" value="LD-carboxypeptidase A C-terminal domain-like"/>
    <property type="match status" value="1"/>
</dbReference>
<dbReference type="InterPro" id="IPR027478">
    <property type="entry name" value="LdcA_N"/>
</dbReference>
<dbReference type="InterPro" id="IPR040449">
    <property type="entry name" value="Peptidase_S66_N"/>
</dbReference>
<feature type="domain" description="LD-carboxypeptidase C-terminal" evidence="4">
    <location>
        <begin position="217"/>
        <end position="348"/>
    </location>
</feature>
<organism evidence="5 6">
    <name type="scientific">Nonomuraea solani</name>
    <dbReference type="NCBI Taxonomy" id="1144553"/>
    <lineage>
        <taxon>Bacteria</taxon>
        <taxon>Bacillati</taxon>
        <taxon>Actinomycetota</taxon>
        <taxon>Actinomycetes</taxon>
        <taxon>Streptosporangiales</taxon>
        <taxon>Streptosporangiaceae</taxon>
        <taxon>Nonomuraea</taxon>
    </lineage>
</organism>
<reference evidence="5 6" key="1">
    <citation type="submission" date="2016-10" db="EMBL/GenBank/DDBJ databases">
        <authorList>
            <person name="de Groot N.N."/>
        </authorList>
    </citation>
    <scope>NUCLEOTIDE SEQUENCE [LARGE SCALE GENOMIC DNA]</scope>
    <source>
        <strain evidence="5 6">CGMCC 4.7037</strain>
    </source>
</reference>
<dbReference type="InterPro" id="IPR027461">
    <property type="entry name" value="Carboxypeptidase_A_C_sf"/>
</dbReference>
<protein>
    <submittedName>
        <fullName evidence="5">Muramoyltetrapeptide carboxypeptidase LdcA (Peptidoglycan recycling)</fullName>
    </submittedName>
</protein>
<dbReference type="Pfam" id="PF17676">
    <property type="entry name" value="Peptidase_S66C"/>
    <property type="match status" value="1"/>
</dbReference>
<dbReference type="InterPro" id="IPR029062">
    <property type="entry name" value="Class_I_gatase-like"/>
</dbReference>
<evidence type="ECO:0000256" key="1">
    <source>
        <dbReference type="ARBA" id="ARBA00010233"/>
    </source>
</evidence>
<dbReference type="EMBL" id="FNVT01000010">
    <property type="protein sequence ID" value="SEG96737.1"/>
    <property type="molecule type" value="Genomic_DNA"/>
</dbReference>
<evidence type="ECO:0000313" key="6">
    <source>
        <dbReference type="Proteomes" id="UP000236732"/>
    </source>
</evidence>
<dbReference type="CDD" id="cd07062">
    <property type="entry name" value="Peptidase_S66_mccF_like"/>
    <property type="match status" value="1"/>
</dbReference>
<proteinExistence type="inferred from homology"/>
<dbReference type="Proteomes" id="UP000236732">
    <property type="component" value="Unassembled WGS sequence"/>
</dbReference>
<dbReference type="SUPFAM" id="SSF52317">
    <property type="entry name" value="Class I glutamine amidotransferase-like"/>
    <property type="match status" value="1"/>
</dbReference>
<evidence type="ECO:0000259" key="3">
    <source>
        <dbReference type="Pfam" id="PF02016"/>
    </source>
</evidence>
<dbReference type="InterPro" id="IPR003507">
    <property type="entry name" value="S66_fam"/>
</dbReference>
<evidence type="ECO:0000259" key="4">
    <source>
        <dbReference type="Pfam" id="PF17676"/>
    </source>
</evidence>
<dbReference type="InterPro" id="IPR040921">
    <property type="entry name" value="Peptidase_S66C"/>
</dbReference>
<evidence type="ECO:0000313" key="5">
    <source>
        <dbReference type="EMBL" id="SEG96737.1"/>
    </source>
</evidence>
<dbReference type="PANTHER" id="PTHR30237:SF4">
    <property type="entry name" value="LD-CARBOXYPEPTIDASE C-TERMINAL DOMAIN-CONTAINING PROTEIN"/>
    <property type="match status" value="1"/>
</dbReference>
<comment type="similarity">
    <text evidence="1">Belongs to the peptidase S66 family.</text>
</comment>
<accession>A0A1H6EG06</accession>